<dbReference type="KEGG" id="cbot:ATE48_02780"/>
<evidence type="ECO:0000256" key="1">
    <source>
        <dbReference type="ARBA" id="ARBA00004167"/>
    </source>
</evidence>
<dbReference type="GO" id="GO:0016020">
    <property type="term" value="C:membrane"/>
    <property type="evidence" value="ECO:0007669"/>
    <property type="project" value="UniProtKB-SubCell"/>
</dbReference>
<evidence type="ECO:0000256" key="4">
    <source>
        <dbReference type="ARBA" id="ARBA00023136"/>
    </source>
</evidence>
<dbReference type="PROSITE" id="PS52015">
    <property type="entry name" value="TONB_CTD"/>
    <property type="match status" value="1"/>
</dbReference>
<dbReference type="NCBIfam" id="TIGR01352">
    <property type="entry name" value="tonB_Cterm"/>
    <property type="match status" value="1"/>
</dbReference>
<dbReference type="InterPro" id="IPR006260">
    <property type="entry name" value="TonB/TolA_C"/>
</dbReference>
<keyword evidence="2" id="KW-0812">Transmembrane</keyword>
<keyword evidence="3" id="KW-1133">Transmembrane helix</keyword>
<feature type="region of interest" description="Disordered" evidence="5">
    <location>
        <begin position="42"/>
        <end position="103"/>
    </location>
</feature>
<evidence type="ECO:0000313" key="8">
    <source>
        <dbReference type="Proteomes" id="UP000092498"/>
    </source>
</evidence>
<dbReference type="OrthoDB" id="7201913at2"/>
<dbReference type="AlphaFoldDB" id="A0A1B1AED2"/>
<comment type="subcellular location">
    <subcellularLocation>
        <location evidence="1">Membrane</location>
        <topology evidence="1">Single-pass membrane protein</topology>
    </subcellularLocation>
</comment>
<feature type="domain" description="TonB C-terminal" evidence="6">
    <location>
        <begin position="104"/>
        <end position="196"/>
    </location>
</feature>
<keyword evidence="4" id="KW-0472">Membrane</keyword>
<proteinExistence type="predicted"/>
<reference evidence="7 8" key="1">
    <citation type="submission" date="2015-11" db="EMBL/GenBank/DDBJ databases">
        <title>Whole-Genome Sequence of Candidatus Oderbacter manganicum from the National Park Lower Oder Valley, Germany.</title>
        <authorList>
            <person name="Braun B."/>
            <person name="Liere K."/>
            <person name="Szewzyk U."/>
        </authorList>
    </citation>
    <scope>NUCLEOTIDE SEQUENCE [LARGE SCALE GENOMIC DNA]</scope>
    <source>
        <strain evidence="7 8">OTSz_A_272</strain>
    </source>
</reference>
<evidence type="ECO:0000256" key="3">
    <source>
        <dbReference type="ARBA" id="ARBA00022989"/>
    </source>
</evidence>
<evidence type="ECO:0000256" key="2">
    <source>
        <dbReference type="ARBA" id="ARBA00022692"/>
    </source>
</evidence>
<gene>
    <name evidence="7" type="ORF">ATE48_02780</name>
</gene>
<dbReference type="Proteomes" id="UP000092498">
    <property type="component" value="Chromosome"/>
</dbReference>
<dbReference type="Gene3D" id="3.30.1150.10">
    <property type="match status" value="1"/>
</dbReference>
<accession>A0A1B1AED2</accession>
<organism evidence="7 8">
    <name type="scientific">Candidatus Viadribacter manganicus</name>
    <dbReference type="NCBI Taxonomy" id="1759059"/>
    <lineage>
        <taxon>Bacteria</taxon>
        <taxon>Pseudomonadati</taxon>
        <taxon>Pseudomonadota</taxon>
        <taxon>Alphaproteobacteria</taxon>
        <taxon>Hyphomonadales</taxon>
        <taxon>Hyphomonadaceae</taxon>
        <taxon>Candidatus Viadribacter</taxon>
    </lineage>
</organism>
<dbReference type="GO" id="GO:0055085">
    <property type="term" value="P:transmembrane transport"/>
    <property type="evidence" value="ECO:0007669"/>
    <property type="project" value="InterPro"/>
</dbReference>
<dbReference type="RefSeq" id="WP_066767585.1">
    <property type="nucleotide sequence ID" value="NZ_CP013244.1"/>
</dbReference>
<evidence type="ECO:0000313" key="7">
    <source>
        <dbReference type="EMBL" id="ANP44924.1"/>
    </source>
</evidence>
<keyword evidence="8" id="KW-1185">Reference proteome</keyword>
<dbReference type="InParanoid" id="A0A1B1AED2"/>
<evidence type="ECO:0000259" key="6">
    <source>
        <dbReference type="PROSITE" id="PS52015"/>
    </source>
</evidence>
<sequence length="196" mass="21450">MVGLRLISLGLAATICLALVYMAVTQRFSAITDLFEDPDAVKVEIEEEEKPPPPPPPPDRPPPPPPPEQRVPPPDLSAPPTPTPIPVAVDPPPAPPTPSVITNPVWLEQPDARDFSRYYPERAQEREVEGRATIECIVNADGRLNCTVTSEDPPGYGFGEATMRVSRHFRIAPATRDGTATSGGRIRRTIRWQLPD</sequence>
<protein>
    <recommendedName>
        <fullName evidence="6">TonB C-terminal domain-containing protein</fullName>
    </recommendedName>
</protein>
<dbReference type="Pfam" id="PF03544">
    <property type="entry name" value="TonB_C"/>
    <property type="match status" value="1"/>
</dbReference>
<dbReference type="EMBL" id="CP013244">
    <property type="protein sequence ID" value="ANP44924.1"/>
    <property type="molecule type" value="Genomic_DNA"/>
</dbReference>
<evidence type="ECO:0000256" key="5">
    <source>
        <dbReference type="SAM" id="MobiDB-lite"/>
    </source>
</evidence>
<name>A0A1B1AED2_9PROT</name>
<dbReference type="InterPro" id="IPR037682">
    <property type="entry name" value="TonB_C"/>
</dbReference>
<dbReference type="SUPFAM" id="SSF74653">
    <property type="entry name" value="TolA/TonB C-terminal domain"/>
    <property type="match status" value="1"/>
</dbReference>
<feature type="compositionally biased region" description="Pro residues" evidence="5">
    <location>
        <begin position="52"/>
        <end position="98"/>
    </location>
</feature>
<dbReference type="STRING" id="1759059.ATE48_02780"/>